<dbReference type="EMBL" id="JBCITK010000001">
    <property type="protein sequence ID" value="MEN0643304.1"/>
    <property type="molecule type" value="Genomic_DNA"/>
</dbReference>
<dbReference type="Proteomes" id="UP001418796">
    <property type="component" value="Unassembled WGS sequence"/>
</dbReference>
<name>A0ABU9VHC7_9BACI</name>
<gene>
    <name evidence="1" type="ORF">MKY91_09115</name>
</gene>
<protein>
    <submittedName>
        <fullName evidence="1">DUF3866 family protein</fullName>
    </submittedName>
</protein>
<organism evidence="1 2">
    <name type="scientific">Alkalicoccobacillus gibsonii</name>
    <dbReference type="NCBI Taxonomy" id="79881"/>
    <lineage>
        <taxon>Bacteria</taxon>
        <taxon>Bacillati</taxon>
        <taxon>Bacillota</taxon>
        <taxon>Bacilli</taxon>
        <taxon>Bacillales</taxon>
        <taxon>Bacillaceae</taxon>
        <taxon>Alkalicoccobacillus</taxon>
    </lineage>
</organism>
<evidence type="ECO:0000313" key="2">
    <source>
        <dbReference type="Proteomes" id="UP001418796"/>
    </source>
</evidence>
<dbReference type="Pfam" id="PF12982">
    <property type="entry name" value="DUF3866"/>
    <property type="match status" value="1"/>
</dbReference>
<evidence type="ECO:0000313" key="1">
    <source>
        <dbReference type="EMBL" id="MEN0643304.1"/>
    </source>
</evidence>
<reference evidence="1 2" key="1">
    <citation type="submission" date="2024-03" db="EMBL/GenBank/DDBJ databases">
        <title>Bacilli Hybrid Assemblies.</title>
        <authorList>
            <person name="Kovac J."/>
        </authorList>
    </citation>
    <scope>NUCLEOTIDE SEQUENCE [LARGE SCALE GENOMIC DNA]</scope>
    <source>
        <strain evidence="1 2">FSL R7-0666</strain>
    </source>
</reference>
<accession>A0ABU9VHC7</accession>
<dbReference type="RefSeq" id="WP_343130252.1">
    <property type="nucleotide sequence ID" value="NZ_JBCITK010000001.1"/>
</dbReference>
<proteinExistence type="predicted"/>
<dbReference type="InterPro" id="IPR024479">
    <property type="entry name" value="DUF3866"/>
</dbReference>
<comment type="caution">
    <text evidence="1">The sequence shown here is derived from an EMBL/GenBank/DDBJ whole genome shotgun (WGS) entry which is preliminary data.</text>
</comment>
<sequence length="355" mass="39474">MQKECWTVTESIVFEDETIQIVQTADSSYPAILYKRFFPAVSIGTKLVINQTATALNLGTGGFDFVKHVFASTREFKKNASHIMKIRYMPLQHVVNSVEERKELLPLFENHSSLQNKRIILAELHSMVPIIYDVAIELDATASCCFIFDDSASLTIEMSSHIRRLQKLSNFHSITIGQCIGGEYDAVSLASALQFAHGYLHADLIVISVGPGVVGTGTKYGHSAMDIANWANTVGALGGCPVWIPRLSFADNRDRHYGLSHHTITPLYEFTYCPCMLIFPPLQIEQKKVIEAQLTNVSRVDHQLIYSSNLSNEEAVRRVLSVGKVKTMGRGYNDDPVFFEAISEAVSFCLKGCTS</sequence>
<keyword evidence="2" id="KW-1185">Reference proteome</keyword>